<reference evidence="4" key="1">
    <citation type="submission" date="2016-10" db="EMBL/GenBank/DDBJ databases">
        <authorList>
            <person name="Varghese N."/>
        </authorList>
    </citation>
    <scope>NUCLEOTIDE SEQUENCE [LARGE SCALE GENOMIC DNA]</scope>
    <source>
        <strain evidence="4">DSM 17980</strain>
    </source>
</reference>
<gene>
    <name evidence="3" type="ORF">SAMN05421543_11820</name>
</gene>
<dbReference type="InterPro" id="IPR039076">
    <property type="entry name" value="DivIC"/>
</dbReference>
<organism evidence="3 4">
    <name type="scientific">Alicyclobacillus macrosporangiidus</name>
    <dbReference type="NCBI Taxonomy" id="392015"/>
    <lineage>
        <taxon>Bacteria</taxon>
        <taxon>Bacillati</taxon>
        <taxon>Bacillota</taxon>
        <taxon>Bacilli</taxon>
        <taxon>Bacillales</taxon>
        <taxon>Alicyclobacillaceae</taxon>
        <taxon>Alicyclobacillus</taxon>
    </lineage>
</organism>
<evidence type="ECO:0000256" key="2">
    <source>
        <dbReference type="SAM" id="Phobius"/>
    </source>
</evidence>
<evidence type="ECO:0000256" key="1">
    <source>
        <dbReference type="SAM" id="Coils"/>
    </source>
</evidence>
<dbReference type="eggNOG" id="COG2919">
    <property type="taxonomic scope" value="Bacteria"/>
</dbReference>
<keyword evidence="2" id="KW-0812">Transmembrane</keyword>
<dbReference type="InterPro" id="IPR007060">
    <property type="entry name" value="FtsL/DivIC"/>
</dbReference>
<proteinExistence type="predicted"/>
<accession>A0A1I7KQN3</accession>
<dbReference type="EMBL" id="FPBV01000018">
    <property type="protein sequence ID" value="SFU99721.1"/>
    <property type="molecule type" value="Genomic_DNA"/>
</dbReference>
<feature type="transmembrane region" description="Helical" evidence="2">
    <location>
        <begin position="31"/>
        <end position="48"/>
    </location>
</feature>
<name>A0A1I7KQN3_9BACL</name>
<evidence type="ECO:0000313" key="3">
    <source>
        <dbReference type="EMBL" id="SFU99721.1"/>
    </source>
</evidence>
<dbReference type="Pfam" id="PF04977">
    <property type="entry name" value="DivIC"/>
    <property type="match status" value="1"/>
</dbReference>
<evidence type="ECO:0000313" key="4">
    <source>
        <dbReference type="Proteomes" id="UP000183508"/>
    </source>
</evidence>
<keyword evidence="1" id="KW-0175">Coiled coil</keyword>
<dbReference type="AlphaFoldDB" id="A0A1I7KQN3"/>
<dbReference type="Proteomes" id="UP000183508">
    <property type="component" value="Unassembled WGS sequence"/>
</dbReference>
<dbReference type="RefSeq" id="WP_083430536.1">
    <property type="nucleotide sequence ID" value="NZ_FPBV01000018.1"/>
</dbReference>
<dbReference type="OrthoDB" id="2376328at2"/>
<keyword evidence="2" id="KW-1133">Transmembrane helix</keyword>
<keyword evidence="2" id="KW-0472">Membrane</keyword>
<feature type="coiled-coil region" evidence="1">
    <location>
        <begin position="55"/>
        <end position="89"/>
    </location>
</feature>
<keyword evidence="4" id="KW-1185">Reference proteome</keyword>
<dbReference type="GO" id="GO:0051301">
    <property type="term" value="P:cell division"/>
    <property type="evidence" value="ECO:0007669"/>
    <property type="project" value="InterPro"/>
</dbReference>
<sequence>MVVGKIATLTSRTPSRGPAEKSVRSLRRFKLRYLMLATVCAWAAYHYWHVQRPQLTQLSAKQAQLEQQLAALQKQHDSLAKQAQQLQDDRYVVRYASDHYNLALPGQVLFDVQEKQP</sequence>
<dbReference type="PANTHER" id="PTHR40027:SF1">
    <property type="entry name" value="CELL DIVISION PROTEIN DIVIC"/>
    <property type="match status" value="1"/>
</dbReference>
<dbReference type="STRING" id="392015.SAMN05421543_11820"/>
<dbReference type="PANTHER" id="PTHR40027">
    <property type="entry name" value="CELL DIVISION PROTEIN DIVIC"/>
    <property type="match status" value="1"/>
</dbReference>
<protein>
    <submittedName>
        <fullName evidence="3">Septum formation initiator</fullName>
    </submittedName>
</protein>